<feature type="compositionally biased region" description="Acidic residues" evidence="1">
    <location>
        <begin position="26"/>
        <end position="45"/>
    </location>
</feature>
<accession>A0AAW0DAS1</accession>
<feature type="compositionally biased region" description="Low complexity" evidence="1">
    <location>
        <begin position="171"/>
        <end position="182"/>
    </location>
</feature>
<dbReference type="EMBL" id="JAWWNJ010000009">
    <property type="protein sequence ID" value="KAK7048356.1"/>
    <property type="molecule type" value="Genomic_DNA"/>
</dbReference>
<dbReference type="SUPFAM" id="SSF47113">
    <property type="entry name" value="Histone-fold"/>
    <property type="match status" value="1"/>
</dbReference>
<feature type="region of interest" description="Disordered" evidence="1">
    <location>
        <begin position="171"/>
        <end position="387"/>
    </location>
</feature>
<feature type="region of interest" description="Disordered" evidence="1">
    <location>
        <begin position="1"/>
        <end position="53"/>
    </location>
</feature>
<feature type="compositionally biased region" description="Polar residues" evidence="1">
    <location>
        <begin position="260"/>
        <end position="277"/>
    </location>
</feature>
<proteinExistence type="predicted"/>
<dbReference type="GO" id="GO:0046982">
    <property type="term" value="F:protein heterodimerization activity"/>
    <property type="evidence" value="ECO:0007669"/>
    <property type="project" value="InterPro"/>
</dbReference>
<feature type="compositionally biased region" description="Low complexity" evidence="1">
    <location>
        <begin position="354"/>
        <end position="371"/>
    </location>
</feature>
<dbReference type="Gene3D" id="1.10.20.10">
    <property type="entry name" value="Histone, subunit A"/>
    <property type="match status" value="1"/>
</dbReference>
<feature type="compositionally biased region" description="Polar residues" evidence="1">
    <location>
        <begin position="372"/>
        <end position="387"/>
    </location>
</feature>
<evidence type="ECO:0000256" key="1">
    <source>
        <dbReference type="SAM" id="MobiDB-lite"/>
    </source>
</evidence>
<gene>
    <name evidence="2" type="ORF">R3P38DRAFT_2868857</name>
</gene>
<evidence type="ECO:0000313" key="3">
    <source>
        <dbReference type="Proteomes" id="UP001362999"/>
    </source>
</evidence>
<evidence type="ECO:0000313" key="2">
    <source>
        <dbReference type="EMBL" id="KAK7048356.1"/>
    </source>
</evidence>
<dbReference type="AlphaFoldDB" id="A0AAW0DAS1"/>
<dbReference type="InterPro" id="IPR009072">
    <property type="entry name" value="Histone-fold"/>
</dbReference>
<evidence type="ECO:0008006" key="4">
    <source>
        <dbReference type="Google" id="ProtNLM"/>
    </source>
</evidence>
<protein>
    <recommendedName>
        <fullName evidence="4">Transcription factor CBF/NF-Y/archaeal histone domain-containing protein</fullName>
    </recommendedName>
</protein>
<reference evidence="2 3" key="1">
    <citation type="journal article" date="2024" name="J Genomics">
        <title>Draft genome sequencing and assembly of Favolaschia claudopus CIRM-BRFM 2984 isolated from oak limbs.</title>
        <authorList>
            <person name="Navarro D."/>
            <person name="Drula E."/>
            <person name="Chaduli D."/>
            <person name="Cazenave R."/>
            <person name="Ahrendt S."/>
            <person name="Wang J."/>
            <person name="Lipzen A."/>
            <person name="Daum C."/>
            <person name="Barry K."/>
            <person name="Grigoriev I.V."/>
            <person name="Favel A."/>
            <person name="Rosso M.N."/>
            <person name="Martin F."/>
        </authorList>
    </citation>
    <scope>NUCLEOTIDE SEQUENCE [LARGE SCALE GENOMIC DNA]</scope>
    <source>
        <strain evidence="2 3">CIRM-BRFM 2984</strain>
    </source>
</reference>
<sequence length="387" mass="40651">MDSEPDTPGPSINFISESDHPQAPELEADEEEFDELNSDLDEEDPGPSIERIPGESLLPSLRLESIIKVPPEGVTGKLALSKEGLFILSVATEEFIKRLGQGGHRQASVEQRNVVNYRDLAATTRQYQEFMFLQETIPTPVSLAEAIQLREAHAKEMLEDDPALATAATLSSTAGTAASTSKAKTKKSTANGKDKQYRNSSISRGTSQRDYDESSTSLGPGHTSQTSTSTRGGRDSGWTRWSNGQNSAADPELAVAPHRNGSSSSAHPATTGVNGHTPTLPRAGEAEAPATQHPSLRQPSVSSPWGSGLLDSSVSRPAESAAPSRPSNHAVNGSPARPPTSTASGFGEPPTAESASTTTRGSGGSSSTSLSLVAQNPGRTIYSQTKP</sequence>
<feature type="compositionally biased region" description="Low complexity" evidence="1">
    <location>
        <begin position="223"/>
        <end position="242"/>
    </location>
</feature>
<feature type="compositionally biased region" description="Polar residues" evidence="1">
    <location>
        <begin position="292"/>
        <end position="315"/>
    </location>
</feature>
<comment type="caution">
    <text evidence="2">The sequence shown here is derived from an EMBL/GenBank/DDBJ whole genome shotgun (WGS) entry which is preliminary data.</text>
</comment>
<dbReference type="Proteomes" id="UP001362999">
    <property type="component" value="Unassembled WGS sequence"/>
</dbReference>
<keyword evidence="3" id="KW-1185">Reference proteome</keyword>
<organism evidence="2 3">
    <name type="scientific">Favolaschia claudopus</name>
    <dbReference type="NCBI Taxonomy" id="2862362"/>
    <lineage>
        <taxon>Eukaryota</taxon>
        <taxon>Fungi</taxon>
        <taxon>Dikarya</taxon>
        <taxon>Basidiomycota</taxon>
        <taxon>Agaricomycotina</taxon>
        <taxon>Agaricomycetes</taxon>
        <taxon>Agaricomycetidae</taxon>
        <taxon>Agaricales</taxon>
        <taxon>Marasmiineae</taxon>
        <taxon>Mycenaceae</taxon>
        <taxon>Favolaschia</taxon>
    </lineage>
</organism>
<name>A0AAW0DAS1_9AGAR</name>